<accession>A0A8B8DJT5</accession>
<dbReference type="AlphaFoldDB" id="A0A8B8DJT5"/>
<keyword evidence="1" id="KW-1133">Transmembrane helix</keyword>
<reference evidence="4" key="1">
    <citation type="submission" date="2025-08" db="UniProtKB">
        <authorList>
            <consortium name="RefSeq"/>
        </authorList>
    </citation>
    <scope>IDENTIFICATION</scope>
    <source>
        <tissue evidence="4">Whole sample</tissue>
    </source>
</reference>
<gene>
    <name evidence="4" type="primary">LOC111127506</name>
</gene>
<keyword evidence="3" id="KW-1185">Reference proteome</keyword>
<evidence type="ECO:0000256" key="2">
    <source>
        <dbReference type="SAM" id="SignalP"/>
    </source>
</evidence>
<keyword evidence="1" id="KW-0812">Transmembrane</keyword>
<keyword evidence="2" id="KW-0732">Signal</keyword>
<evidence type="ECO:0000256" key="1">
    <source>
        <dbReference type="SAM" id="Phobius"/>
    </source>
</evidence>
<feature type="chain" id="PRO_5034631889" evidence="2">
    <location>
        <begin position="27"/>
        <end position="266"/>
    </location>
</feature>
<dbReference type="RefSeq" id="XP_022328417.1">
    <property type="nucleotide sequence ID" value="XM_022472709.1"/>
</dbReference>
<keyword evidence="1" id="KW-0472">Membrane</keyword>
<dbReference type="OrthoDB" id="10614057at2759"/>
<feature type="signal peptide" evidence="2">
    <location>
        <begin position="1"/>
        <end position="26"/>
    </location>
</feature>
<sequence length="266" mass="29233">MWGLETPKISLFIILFAFHLPYHSKCDCGDDVRKPTEGHGCCSNYHMVDGHCKACASGFFGNACSVQCPYPSFGLICGDTCNCSQSECDQAFGCKKHVGTTDLLPTISQKDKTTAQSATAHTQLATAVINTEKASHHETNTQGDHFVVALSVTVATSALIVLAVVFTKLRNNTTANLVYYIQSPDGCTIMSPDNQVPCRNPDADTYTDIKDLQDISMSRFGGILESDKIDALKMKKLSKITKTVKQDFLLNYRDKNFHFINNINNV</sequence>
<organism evidence="3 4">
    <name type="scientific">Crassostrea virginica</name>
    <name type="common">Eastern oyster</name>
    <dbReference type="NCBI Taxonomy" id="6565"/>
    <lineage>
        <taxon>Eukaryota</taxon>
        <taxon>Metazoa</taxon>
        <taxon>Spiralia</taxon>
        <taxon>Lophotrochozoa</taxon>
        <taxon>Mollusca</taxon>
        <taxon>Bivalvia</taxon>
        <taxon>Autobranchia</taxon>
        <taxon>Pteriomorphia</taxon>
        <taxon>Ostreida</taxon>
        <taxon>Ostreoidea</taxon>
        <taxon>Ostreidae</taxon>
        <taxon>Crassostrea</taxon>
    </lineage>
</organism>
<proteinExistence type="predicted"/>
<dbReference type="KEGG" id="cvn:111127506"/>
<evidence type="ECO:0000313" key="3">
    <source>
        <dbReference type="Proteomes" id="UP000694844"/>
    </source>
</evidence>
<protein>
    <submittedName>
        <fullName evidence="4">Uncharacterized protein LOC111127506</fullName>
    </submittedName>
</protein>
<name>A0A8B8DJT5_CRAVI</name>
<dbReference type="Proteomes" id="UP000694844">
    <property type="component" value="Chromosome 3"/>
</dbReference>
<feature type="transmembrane region" description="Helical" evidence="1">
    <location>
        <begin position="146"/>
        <end position="166"/>
    </location>
</feature>
<dbReference type="GeneID" id="111127506"/>
<evidence type="ECO:0000313" key="4">
    <source>
        <dbReference type="RefSeq" id="XP_022328417.1"/>
    </source>
</evidence>